<dbReference type="STRING" id="269670.SAMN02982927_01253"/>
<name>A0A1I2QJE5_9BACL</name>
<dbReference type="InterPro" id="IPR004788">
    <property type="entry name" value="Ribose5P_isomerase_type_A"/>
</dbReference>
<dbReference type="EC" id="5.3.1.6" evidence="2"/>
<dbReference type="Gene3D" id="3.30.70.260">
    <property type="match status" value="1"/>
</dbReference>
<protein>
    <recommendedName>
        <fullName evidence="2">Ribose 5-phosphate isomerase A</fullName>
        <ecNumber evidence="2">5.3.1.6</ecNumber>
    </recommendedName>
</protein>
<dbReference type="EMBL" id="FOOY01000007">
    <property type="protein sequence ID" value="SFG28514.1"/>
    <property type="molecule type" value="Genomic_DNA"/>
</dbReference>
<dbReference type="Pfam" id="PF06026">
    <property type="entry name" value="Rib_5-P_isom_A"/>
    <property type="match status" value="1"/>
</dbReference>
<evidence type="ECO:0000256" key="1">
    <source>
        <dbReference type="ARBA" id="ARBA00023235"/>
    </source>
</evidence>
<keyword evidence="4" id="KW-1185">Reference proteome</keyword>
<dbReference type="PANTHER" id="PTHR11934">
    <property type="entry name" value="RIBOSE-5-PHOSPHATE ISOMERASE"/>
    <property type="match status" value="1"/>
</dbReference>
<organism evidence="3 4">
    <name type="scientific">Sporolactobacillus nakayamae</name>
    <dbReference type="NCBI Taxonomy" id="269670"/>
    <lineage>
        <taxon>Bacteria</taxon>
        <taxon>Bacillati</taxon>
        <taxon>Bacillota</taxon>
        <taxon>Bacilli</taxon>
        <taxon>Bacillales</taxon>
        <taxon>Sporolactobacillaceae</taxon>
        <taxon>Sporolactobacillus</taxon>
    </lineage>
</organism>
<evidence type="ECO:0000313" key="4">
    <source>
        <dbReference type="Proteomes" id="UP000198752"/>
    </source>
</evidence>
<dbReference type="NCBIfam" id="TIGR00021">
    <property type="entry name" value="rpiA"/>
    <property type="match status" value="1"/>
</dbReference>
<dbReference type="GO" id="GO:0005829">
    <property type="term" value="C:cytosol"/>
    <property type="evidence" value="ECO:0007669"/>
    <property type="project" value="TreeGrafter"/>
</dbReference>
<dbReference type="Gene3D" id="3.40.50.1360">
    <property type="match status" value="1"/>
</dbReference>
<dbReference type="PANTHER" id="PTHR11934:SF0">
    <property type="entry name" value="RIBOSE-5-PHOSPHATE ISOMERASE"/>
    <property type="match status" value="1"/>
</dbReference>
<dbReference type="SUPFAM" id="SSF100950">
    <property type="entry name" value="NagB/RpiA/CoA transferase-like"/>
    <property type="match status" value="1"/>
</dbReference>
<evidence type="ECO:0000313" key="3">
    <source>
        <dbReference type="EMBL" id="SFG28514.1"/>
    </source>
</evidence>
<accession>A0A1I2QJE5</accession>
<keyword evidence="1 3" id="KW-0413">Isomerase</keyword>
<evidence type="ECO:0000256" key="2">
    <source>
        <dbReference type="NCBIfam" id="TIGR00021"/>
    </source>
</evidence>
<dbReference type="GO" id="GO:0009052">
    <property type="term" value="P:pentose-phosphate shunt, non-oxidative branch"/>
    <property type="evidence" value="ECO:0007669"/>
    <property type="project" value="InterPro"/>
</dbReference>
<dbReference type="CDD" id="cd01398">
    <property type="entry name" value="RPI_A"/>
    <property type="match status" value="1"/>
</dbReference>
<dbReference type="InterPro" id="IPR037171">
    <property type="entry name" value="NagB/RpiA_transferase-like"/>
</dbReference>
<dbReference type="SMART" id="SM01134">
    <property type="entry name" value="DeoRC"/>
    <property type="match status" value="1"/>
</dbReference>
<dbReference type="AlphaFoldDB" id="A0A1I2QJE5"/>
<dbReference type="GO" id="GO:0004751">
    <property type="term" value="F:ribose-5-phosphate isomerase activity"/>
    <property type="evidence" value="ECO:0007669"/>
    <property type="project" value="UniProtKB-UniRule"/>
</dbReference>
<sequence length="232" mass="25260">MSPADIKKDCAKEALAIIPNHSVIGLGGGSTISHLIHFIKEKPNFDIQIVTPSAQTKLLCLENGLQVLHTECVDHIDLAFDGCDQVDAQLNALKSGGGIHTKEKLIGTMSDEYILLVDESKYAPILTFEKPVVLEILTDALAYARSRVEQLGGKPAMRRSAAKDGFTISDNGHPLMDVSFNQVNDIRKLDNDLQAIRGVIDTSLFVDVATKALIAGESGMRWLNKPNREVSI</sequence>
<dbReference type="OrthoDB" id="5870696at2"/>
<proteinExistence type="predicted"/>
<dbReference type="GO" id="GO:0006014">
    <property type="term" value="P:D-ribose metabolic process"/>
    <property type="evidence" value="ECO:0007669"/>
    <property type="project" value="TreeGrafter"/>
</dbReference>
<reference evidence="4" key="1">
    <citation type="submission" date="2016-10" db="EMBL/GenBank/DDBJ databases">
        <authorList>
            <person name="Varghese N."/>
            <person name="Submissions S."/>
        </authorList>
    </citation>
    <scope>NUCLEOTIDE SEQUENCE [LARGE SCALE GENOMIC DNA]</scope>
    <source>
        <strain evidence="4">ATCC 700379</strain>
    </source>
</reference>
<gene>
    <name evidence="3" type="ORF">SAMN02982927_01253</name>
</gene>
<dbReference type="Proteomes" id="UP000198752">
    <property type="component" value="Unassembled WGS sequence"/>
</dbReference>
<dbReference type="SUPFAM" id="SSF75445">
    <property type="entry name" value="D-ribose-5-phosphate isomerase (RpiA), lid domain"/>
    <property type="match status" value="1"/>
</dbReference>